<dbReference type="Pfam" id="PF00282">
    <property type="entry name" value="Pyridoxal_deC"/>
    <property type="match status" value="1"/>
</dbReference>
<dbReference type="STRING" id="1428644.BIV57_16115"/>
<evidence type="ECO:0000256" key="3">
    <source>
        <dbReference type="ARBA" id="ARBA00022793"/>
    </source>
</evidence>
<comment type="similarity">
    <text evidence="2 7">Belongs to the group II decarboxylase family.</text>
</comment>
<dbReference type="GO" id="GO:0019752">
    <property type="term" value="P:carboxylic acid metabolic process"/>
    <property type="evidence" value="ECO:0007669"/>
    <property type="project" value="InterPro"/>
</dbReference>
<dbReference type="EMBL" id="MLCF01000092">
    <property type="protein sequence ID" value="OIV36449.1"/>
    <property type="molecule type" value="Genomic_DNA"/>
</dbReference>
<keyword evidence="5 7" id="KW-0456">Lyase</keyword>
<keyword evidence="4 6" id="KW-0663">Pyridoxal phosphate</keyword>
<comment type="caution">
    <text evidence="8">The sequence shown here is derived from an EMBL/GenBank/DDBJ whole genome shotgun (WGS) entry which is preliminary data.</text>
</comment>
<dbReference type="InterPro" id="IPR015421">
    <property type="entry name" value="PyrdxlP-dep_Trfase_major"/>
</dbReference>
<dbReference type="Proteomes" id="UP000243342">
    <property type="component" value="Unassembled WGS sequence"/>
</dbReference>
<keyword evidence="8" id="KW-0032">Aminotransferase</keyword>
<evidence type="ECO:0000256" key="6">
    <source>
        <dbReference type="PIRSR" id="PIRSR602129-50"/>
    </source>
</evidence>
<dbReference type="GO" id="GO:0030170">
    <property type="term" value="F:pyridoxal phosphate binding"/>
    <property type="evidence" value="ECO:0007669"/>
    <property type="project" value="InterPro"/>
</dbReference>
<evidence type="ECO:0000256" key="5">
    <source>
        <dbReference type="ARBA" id="ARBA00023239"/>
    </source>
</evidence>
<dbReference type="GO" id="GO:0005737">
    <property type="term" value="C:cytoplasm"/>
    <property type="evidence" value="ECO:0007669"/>
    <property type="project" value="TreeGrafter"/>
</dbReference>
<dbReference type="OrthoDB" id="3335676at2"/>
<name>A0A1J7BSL4_9ACTN</name>
<organism evidence="8 9">
    <name type="scientific">Mangrovactinospora gilvigrisea</name>
    <dbReference type="NCBI Taxonomy" id="1428644"/>
    <lineage>
        <taxon>Bacteria</taxon>
        <taxon>Bacillati</taxon>
        <taxon>Actinomycetota</taxon>
        <taxon>Actinomycetes</taxon>
        <taxon>Kitasatosporales</taxon>
        <taxon>Streptomycetaceae</taxon>
        <taxon>Mangrovactinospora</taxon>
    </lineage>
</organism>
<evidence type="ECO:0000256" key="4">
    <source>
        <dbReference type="ARBA" id="ARBA00022898"/>
    </source>
</evidence>
<dbReference type="Gene3D" id="3.40.640.10">
    <property type="entry name" value="Type I PLP-dependent aspartate aminotransferase-like (Major domain)"/>
    <property type="match status" value="1"/>
</dbReference>
<dbReference type="InterPro" id="IPR015424">
    <property type="entry name" value="PyrdxlP-dep_Trfase"/>
</dbReference>
<evidence type="ECO:0000313" key="8">
    <source>
        <dbReference type="EMBL" id="OIV36449.1"/>
    </source>
</evidence>
<dbReference type="RefSeq" id="WP_071657575.1">
    <property type="nucleotide sequence ID" value="NZ_MLCF01000092.1"/>
</dbReference>
<evidence type="ECO:0000256" key="7">
    <source>
        <dbReference type="RuleBase" id="RU000382"/>
    </source>
</evidence>
<dbReference type="GO" id="GO:0008483">
    <property type="term" value="F:transaminase activity"/>
    <property type="evidence" value="ECO:0007669"/>
    <property type="project" value="UniProtKB-KW"/>
</dbReference>
<dbReference type="SUPFAM" id="SSF53383">
    <property type="entry name" value="PLP-dependent transferases"/>
    <property type="match status" value="1"/>
</dbReference>
<evidence type="ECO:0000256" key="2">
    <source>
        <dbReference type="ARBA" id="ARBA00009533"/>
    </source>
</evidence>
<evidence type="ECO:0000313" key="9">
    <source>
        <dbReference type="Proteomes" id="UP000243342"/>
    </source>
</evidence>
<dbReference type="AlphaFoldDB" id="A0A1J7BSL4"/>
<dbReference type="PANTHER" id="PTHR45677">
    <property type="entry name" value="GLUTAMATE DECARBOXYLASE-RELATED"/>
    <property type="match status" value="1"/>
</dbReference>
<dbReference type="GO" id="GO:0004058">
    <property type="term" value="F:aromatic-L-amino-acid decarboxylase activity"/>
    <property type="evidence" value="ECO:0007669"/>
    <property type="project" value="UniProtKB-ARBA"/>
</dbReference>
<dbReference type="InterPro" id="IPR015422">
    <property type="entry name" value="PyrdxlP-dep_Trfase_small"/>
</dbReference>
<dbReference type="InterPro" id="IPR002129">
    <property type="entry name" value="PyrdxlP-dep_de-COase"/>
</dbReference>
<dbReference type="Gene3D" id="3.90.1150.10">
    <property type="entry name" value="Aspartate Aminotransferase, domain 1"/>
    <property type="match status" value="1"/>
</dbReference>
<keyword evidence="8" id="KW-0808">Transferase</keyword>
<comment type="cofactor">
    <cofactor evidence="1 6 7">
        <name>pyridoxal 5'-phosphate</name>
        <dbReference type="ChEBI" id="CHEBI:597326"/>
    </cofactor>
</comment>
<accession>A0A1J7BSL4</accession>
<keyword evidence="9" id="KW-1185">Reference proteome</keyword>
<dbReference type="PANTHER" id="PTHR45677:SF8">
    <property type="entry name" value="CYSTEINE SULFINIC ACID DECARBOXYLASE"/>
    <property type="match status" value="1"/>
</dbReference>
<reference evidence="8 9" key="1">
    <citation type="submission" date="2016-10" db="EMBL/GenBank/DDBJ databases">
        <title>Genome sequence of Streptomyces gilvigriseus MUSC 26.</title>
        <authorList>
            <person name="Lee L.-H."/>
            <person name="Ser H.-L."/>
        </authorList>
    </citation>
    <scope>NUCLEOTIDE SEQUENCE [LARGE SCALE GENOMIC DNA]</scope>
    <source>
        <strain evidence="8 9">MUSC 26</strain>
    </source>
</reference>
<gene>
    <name evidence="8" type="ORF">BIV57_16115</name>
</gene>
<keyword evidence="3" id="KW-0210">Decarboxylase</keyword>
<feature type="modified residue" description="N6-(pyridoxal phosphate)lysine" evidence="6">
    <location>
        <position position="294"/>
    </location>
</feature>
<protein>
    <submittedName>
        <fullName evidence="8">Aspartate aminotransferase family protein</fullName>
    </submittedName>
</protein>
<evidence type="ECO:0000256" key="1">
    <source>
        <dbReference type="ARBA" id="ARBA00001933"/>
    </source>
</evidence>
<proteinExistence type="inferred from homology"/>
<sequence>MSTDDLAAPAALAPHLGTVLDALAAGAATRNGPLPAGGPAAVAEALGRVLADTGGADPLRTLTTALAAHSVDPLHPDCAAHLHCPPLAVAVAADLAASAVNASLDSWDQAPAAIEIENDVLRSLAGLVGYGPRAAGVLTTGGTESNLMGLLLARDSAPDHHRATRTAVFASTAAHFSVARNASLLGLPPAAVHLVPTDDRHRMDPAALHAALRAHRARTPAGEGAGPSVVVATAGTTDLGAVDPLRALAETAHAHGASLHVDAAYGGGALFSERLRPLLDGLPLADTIALDLHKLGWQPVPAGVFLARDAARFDPLEARVAYLNAQDDEDEGYLSPLGRSLRTTRRADAFKLAVTLRALGRDGLGRLVDRCHDLARHAAARIAATPGLELTAEPVLTTVVFRCTDPRLDASATDEANARARRALLAAGRAVVGRTELGPGPGAIRLKLTLLNPHTTEERLDALVDAVAAAGREAAAEVVPATAGTA</sequence>